<dbReference type="GO" id="GO:0004733">
    <property type="term" value="F:pyridoxamine phosphate oxidase activity"/>
    <property type="evidence" value="ECO:0007669"/>
    <property type="project" value="UniProtKB-EC"/>
</dbReference>
<gene>
    <name evidence="17" type="ORF">KABA2_06S01144</name>
</gene>
<comment type="similarity">
    <text evidence="5">Belongs to the pyridoxamine 5'-phosphate oxidase family.</text>
</comment>
<dbReference type="InterPro" id="IPR019740">
    <property type="entry name" value="Pyridox_Oxase_CS"/>
</dbReference>
<evidence type="ECO:0000313" key="17">
    <source>
        <dbReference type="EMBL" id="CAB4255249.1"/>
    </source>
</evidence>
<dbReference type="GO" id="GO:0008615">
    <property type="term" value="P:pyridoxine biosynthetic process"/>
    <property type="evidence" value="ECO:0007669"/>
    <property type="project" value="UniProtKB-KW"/>
</dbReference>
<evidence type="ECO:0000256" key="8">
    <source>
        <dbReference type="ARBA" id="ARBA00022630"/>
    </source>
</evidence>
<dbReference type="GeneID" id="64858288"/>
<dbReference type="InterPro" id="IPR012349">
    <property type="entry name" value="Split_barrel_FMN-bd"/>
</dbReference>
<name>A0A8H2ZH18_9SACH</name>
<comment type="pathway">
    <text evidence="3">Cofactor metabolism; pyridoxal 5'-phosphate salvage; pyridoxal 5'-phosphate from pyridoxamine 5'-phosphate: step 1/1.</text>
</comment>
<dbReference type="EC" id="1.4.3.5" evidence="7"/>
<dbReference type="OrthoDB" id="303614at2759"/>
<evidence type="ECO:0000313" key="18">
    <source>
        <dbReference type="Proteomes" id="UP000644660"/>
    </source>
</evidence>
<evidence type="ECO:0000256" key="1">
    <source>
        <dbReference type="ARBA" id="ARBA00001917"/>
    </source>
</evidence>
<keyword evidence="18" id="KW-1185">Reference proteome</keyword>
<evidence type="ECO:0000256" key="11">
    <source>
        <dbReference type="ARBA" id="ARBA00023096"/>
    </source>
</evidence>
<dbReference type="UniPathway" id="UPA01068">
    <property type="reaction ID" value="UER00304"/>
</dbReference>
<dbReference type="PANTHER" id="PTHR10851:SF0">
    <property type="entry name" value="PYRIDOXINE-5'-PHOSPHATE OXIDASE"/>
    <property type="match status" value="1"/>
</dbReference>
<evidence type="ECO:0000256" key="13">
    <source>
        <dbReference type="ARBA" id="ARBA00052480"/>
    </source>
</evidence>
<dbReference type="EMBL" id="CAEFZW010000006">
    <property type="protein sequence ID" value="CAB4255249.1"/>
    <property type="molecule type" value="Genomic_DNA"/>
</dbReference>
<dbReference type="Pfam" id="PF10590">
    <property type="entry name" value="PNP_phzG_C"/>
    <property type="match status" value="1"/>
</dbReference>
<comment type="catalytic activity">
    <reaction evidence="12">
        <text>pyridoxamine 5'-phosphate + O2 + H2O = pyridoxal 5'-phosphate + H2O2 + NH4(+)</text>
        <dbReference type="Rhea" id="RHEA:15817"/>
        <dbReference type="ChEBI" id="CHEBI:15377"/>
        <dbReference type="ChEBI" id="CHEBI:15379"/>
        <dbReference type="ChEBI" id="CHEBI:16240"/>
        <dbReference type="ChEBI" id="CHEBI:28938"/>
        <dbReference type="ChEBI" id="CHEBI:58451"/>
        <dbReference type="ChEBI" id="CHEBI:597326"/>
        <dbReference type="EC" id="1.4.3.5"/>
    </reaction>
</comment>
<accession>A0A8H2ZH18</accession>
<dbReference type="FunFam" id="2.30.110.10:FF:000010">
    <property type="entry name" value="Pyridoxine phosphate oxidase"/>
    <property type="match status" value="1"/>
</dbReference>
<dbReference type="PROSITE" id="PS01064">
    <property type="entry name" value="PYRIDOX_OXIDASE"/>
    <property type="match status" value="1"/>
</dbReference>
<dbReference type="Gene3D" id="2.30.110.10">
    <property type="entry name" value="Electron Transport, Fmn-binding Protein, Chain A"/>
    <property type="match status" value="1"/>
</dbReference>
<evidence type="ECO:0000256" key="14">
    <source>
        <dbReference type="ARBA" id="ARBA00083138"/>
    </source>
</evidence>
<organism evidence="17 18">
    <name type="scientific">Maudiozyma barnettii</name>
    <dbReference type="NCBI Taxonomy" id="61262"/>
    <lineage>
        <taxon>Eukaryota</taxon>
        <taxon>Fungi</taxon>
        <taxon>Dikarya</taxon>
        <taxon>Ascomycota</taxon>
        <taxon>Saccharomycotina</taxon>
        <taxon>Saccharomycetes</taxon>
        <taxon>Saccharomycetales</taxon>
        <taxon>Saccharomycetaceae</taxon>
        <taxon>Maudiozyma</taxon>
    </lineage>
</organism>
<dbReference type="Pfam" id="PF01243">
    <property type="entry name" value="PNPOx_N"/>
    <property type="match status" value="1"/>
</dbReference>
<comment type="caution">
    <text evidence="17">The sequence shown here is derived from an EMBL/GenBank/DDBJ whole genome shotgun (WGS) entry which is preliminary data.</text>
</comment>
<dbReference type="PANTHER" id="PTHR10851">
    <property type="entry name" value="PYRIDOXINE-5-PHOSPHATE OXIDASE"/>
    <property type="match status" value="1"/>
</dbReference>
<comment type="pathway">
    <text evidence="4">Cofactor metabolism; pyridoxal 5'-phosphate salvage; pyridoxal 5'-phosphate from pyridoxine 5'-phosphate: step 1/1.</text>
</comment>
<comment type="catalytic activity">
    <reaction evidence="13">
        <text>pyridoxine 5'-phosphate + O2 = pyridoxal 5'-phosphate + H2O2</text>
        <dbReference type="Rhea" id="RHEA:15149"/>
        <dbReference type="ChEBI" id="CHEBI:15379"/>
        <dbReference type="ChEBI" id="CHEBI:16240"/>
        <dbReference type="ChEBI" id="CHEBI:58589"/>
        <dbReference type="ChEBI" id="CHEBI:597326"/>
        <dbReference type="EC" id="1.4.3.5"/>
    </reaction>
</comment>
<dbReference type="NCBIfam" id="TIGR00558">
    <property type="entry name" value="pdxH"/>
    <property type="match status" value="1"/>
</dbReference>
<evidence type="ECO:0000256" key="12">
    <source>
        <dbReference type="ARBA" id="ARBA00050700"/>
    </source>
</evidence>
<keyword evidence="9" id="KW-0288">FMN</keyword>
<feature type="domain" description="Pyridoxine 5'-phosphate oxidase dimerisation C-terminal" evidence="16">
    <location>
        <begin position="226"/>
        <end position="268"/>
    </location>
</feature>
<dbReference type="RefSeq" id="XP_041407093.1">
    <property type="nucleotide sequence ID" value="XM_041551159.1"/>
</dbReference>
<keyword evidence="8" id="KW-0285">Flavoprotein</keyword>
<dbReference type="GO" id="GO:0010181">
    <property type="term" value="F:FMN binding"/>
    <property type="evidence" value="ECO:0007669"/>
    <property type="project" value="InterPro"/>
</dbReference>
<comment type="subunit">
    <text evidence="6">Homodimer.</text>
</comment>
<dbReference type="Proteomes" id="UP000644660">
    <property type="component" value="Unassembled WGS sequence"/>
</dbReference>
<reference evidence="17 18" key="1">
    <citation type="submission" date="2020-05" db="EMBL/GenBank/DDBJ databases">
        <authorList>
            <person name="Casaregola S."/>
            <person name="Devillers H."/>
            <person name="Grondin C."/>
        </authorList>
    </citation>
    <scope>NUCLEOTIDE SEQUENCE [LARGE SCALE GENOMIC DNA]</scope>
    <source>
        <strain evidence="17 18">CLIB 1767</strain>
    </source>
</reference>
<evidence type="ECO:0000256" key="6">
    <source>
        <dbReference type="ARBA" id="ARBA00011738"/>
    </source>
</evidence>
<dbReference type="HAMAP" id="MF_01629">
    <property type="entry name" value="PdxH"/>
    <property type="match status" value="1"/>
</dbReference>
<dbReference type="InterPro" id="IPR011576">
    <property type="entry name" value="Pyridox_Oxase_N"/>
</dbReference>
<evidence type="ECO:0000256" key="7">
    <source>
        <dbReference type="ARBA" id="ARBA00012801"/>
    </source>
</evidence>
<evidence type="ECO:0000256" key="10">
    <source>
        <dbReference type="ARBA" id="ARBA00023002"/>
    </source>
</evidence>
<comment type="function">
    <text evidence="2">Catalyzes the oxidation of either pyridoxine 5'-phosphate (PNP) or pyridoxamine 5'-phosphate (PMP) into pyridoxal 5'-phosphate (PLP).</text>
</comment>
<dbReference type="InterPro" id="IPR000659">
    <property type="entry name" value="Pyridox_Oxase"/>
</dbReference>
<evidence type="ECO:0000256" key="9">
    <source>
        <dbReference type="ARBA" id="ARBA00022643"/>
    </source>
</evidence>
<keyword evidence="11" id="KW-0664">Pyridoxine biosynthesis</keyword>
<proteinExistence type="inferred from homology"/>
<dbReference type="InterPro" id="IPR019576">
    <property type="entry name" value="Pyridoxamine_oxidase_dimer_C"/>
</dbReference>
<protein>
    <recommendedName>
        <fullName evidence="7">pyridoxal 5'-phosphate synthase</fullName>
        <ecNumber evidence="7">1.4.3.5</ecNumber>
    </recommendedName>
    <alternativeName>
        <fullName evidence="14">PNP/PMP oxidase</fullName>
    </alternativeName>
</protein>
<evidence type="ECO:0000256" key="4">
    <source>
        <dbReference type="ARBA" id="ARBA00005037"/>
    </source>
</evidence>
<dbReference type="NCBIfam" id="NF004231">
    <property type="entry name" value="PRK05679.1"/>
    <property type="match status" value="1"/>
</dbReference>
<evidence type="ECO:0000256" key="5">
    <source>
        <dbReference type="ARBA" id="ARBA00007301"/>
    </source>
</evidence>
<dbReference type="AlphaFoldDB" id="A0A8H2ZH18"/>
<evidence type="ECO:0000259" key="15">
    <source>
        <dbReference type="Pfam" id="PF01243"/>
    </source>
</evidence>
<comment type="cofactor">
    <cofactor evidence="1">
        <name>FMN</name>
        <dbReference type="ChEBI" id="CHEBI:58210"/>
    </cofactor>
</comment>
<evidence type="ECO:0000256" key="3">
    <source>
        <dbReference type="ARBA" id="ARBA00004738"/>
    </source>
</evidence>
<dbReference type="SUPFAM" id="SSF50475">
    <property type="entry name" value="FMN-binding split barrel"/>
    <property type="match status" value="1"/>
</dbReference>
<feature type="domain" description="Pyridoxamine 5'-phosphate oxidase N-terminal" evidence="15">
    <location>
        <begin position="93"/>
        <end position="202"/>
    </location>
</feature>
<evidence type="ECO:0000256" key="2">
    <source>
        <dbReference type="ARBA" id="ARBA00003691"/>
    </source>
</evidence>
<evidence type="ECO:0000259" key="16">
    <source>
        <dbReference type="Pfam" id="PF10590"/>
    </source>
</evidence>
<sequence>MKHCNPSPDSILLYKEATIIIILNFSNHFVFLLDPYQRHIYTFTMAEKPIIFAPETYQYDKDTLNESQLLNDPIDQFTKWFNEAKEDPREPLPEAITFASAELPSGKVSTRILLFKELDHRGFTIYSNWKTSGKAKDIASNPNAAVNFFWRDMQRQVRVEGFTEFVSREMSERYFNTRPRGSKIGAWSSEQSHPLANREELQKLVDENTKRFDGVPDDRIPCPDYWGGLRVVPLQIEFWQGRPSRLHDRFLYSRKNENEPWTLVRLAP</sequence>
<keyword evidence="10" id="KW-0560">Oxidoreductase</keyword>